<evidence type="ECO:0000256" key="2">
    <source>
        <dbReference type="PROSITE-ProRule" id="PRU01288"/>
    </source>
</evidence>
<dbReference type="EMBL" id="JACAZF010000009">
    <property type="protein sequence ID" value="KAF7295696.1"/>
    <property type="molecule type" value="Genomic_DNA"/>
</dbReference>
<evidence type="ECO:0000313" key="5">
    <source>
        <dbReference type="EMBL" id="KAF7295696.1"/>
    </source>
</evidence>
<evidence type="ECO:0000313" key="6">
    <source>
        <dbReference type="Proteomes" id="UP000636479"/>
    </source>
</evidence>
<protein>
    <submittedName>
        <fullName evidence="5">RRM-3 domain-containing protein</fullName>
    </submittedName>
</protein>
<dbReference type="OrthoDB" id="439993at2759"/>
<reference evidence="5" key="1">
    <citation type="submission" date="2020-05" db="EMBL/GenBank/DDBJ databases">
        <title>Mycena genomes resolve the evolution of fungal bioluminescence.</title>
        <authorList>
            <person name="Tsai I.J."/>
        </authorList>
    </citation>
    <scope>NUCLEOTIDE SEQUENCE</scope>
    <source>
        <strain evidence="5">171206Taipei</strain>
    </source>
</reference>
<sequence>MTDTFAFLPRQFASKRKPPTPHSTAPSHRNNPPASTLIQELSAPQPASDARFEENDVPLLLALSLSKYWLWMNPELRMDIERCTRVRANDNFFPLSYILAPPSPLSSLEASETQIAKALRTHGTSLVDLRMTIPSADHKRKAGSFEIRPAFDSGGEGDYPTTRKGWDDRTVYVENLPVKCKTLAGVCRFISSLLLPQEGPGPSTPSSDCTRIQNIVSPGSHSDDEPPKLKSFALVTFKTVKDAISLVESWPWTGLQSLHETEAENKKEAFRFGFRACSKTIWEGLNAEYLRYQQQLAHPTRFAPKQHDIDRDEPRIPTSSPSLSITLPSYPPNCLVFIRNLDHGTNKTALRVLFSTALGYDAGTVDEAIDYVDYTKGVDSCHVRLTSPLHANALVKFYTDAAGAIKAELITGTREEVYWERVPEKVRQQAVMRLVGGSGTETEEREPKRRKKR</sequence>
<evidence type="ECO:0000259" key="4">
    <source>
        <dbReference type="PROSITE" id="PS51939"/>
    </source>
</evidence>
<dbReference type="InterPro" id="IPR045537">
    <property type="entry name" value="Lar7_xRRM"/>
</dbReference>
<accession>A0A8H6VXN8</accession>
<dbReference type="InterPro" id="IPR014886">
    <property type="entry name" value="La_xRRM"/>
</dbReference>
<dbReference type="GO" id="GO:0070034">
    <property type="term" value="F:telomerase RNA binding"/>
    <property type="evidence" value="ECO:0007669"/>
    <property type="project" value="InterPro"/>
</dbReference>
<evidence type="ECO:0000256" key="1">
    <source>
        <dbReference type="ARBA" id="ARBA00022884"/>
    </source>
</evidence>
<feature type="region of interest" description="Disordered" evidence="3">
    <location>
        <begin position="11"/>
        <end position="35"/>
    </location>
</feature>
<keyword evidence="6" id="KW-1185">Reference proteome</keyword>
<dbReference type="Pfam" id="PF19977">
    <property type="entry name" value="xRRM"/>
    <property type="match status" value="2"/>
</dbReference>
<dbReference type="GO" id="GO:1990904">
    <property type="term" value="C:ribonucleoprotein complex"/>
    <property type="evidence" value="ECO:0007669"/>
    <property type="project" value="UniProtKB-UniRule"/>
</dbReference>
<organism evidence="5 6">
    <name type="scientific">Mycena indigotica</name>
    <dbReference type="NCBI Taxonomy" id="2126181"/>
    <lineage>
        <taxon>Eukaryota</taxon>
        <taxon>Fungi</taxon>
        <taxon>Dikarya</taxon>
        <taxon>Basidiomycota</taxon>
        <taxon>Agaricomycotina</taxon>
        <taxon>Agaricomycetes</taxon>
        <taxon>Agaricomycetidae</taxon>
        <taxon>Agaricales</taxon>
        <taxon>Marasmiineae</taxon>
        <taxon>Mycenaceae</taxon>
        <taxon>Mycena</taxon>
    </lineage>
</organism>
<dbReference type="PROSITE" id="PS51939">
    <property type="entry name" value="XRRM"/>
    <property type="match status" value="1"/>
</dbReference>
<feature type="domain" description="XRRM" evidence="4">
    <location>
        <begin position="329"/>
        <end position="452"/>
    </location>
</feature>
<dbReference type="Gene3D" id="3.30.70.330">
    <property type="match status" value="1"/>
</dbReference>
<evidence type="ECO:0000256" key="3">
    <source>
        <dbReference type="SAM" id="MobiDB-lite"/>
    </source>
</evidence>
<dbReference type="GO" id="GO:1904868">
    <property type="term" value="P:telomerase catalytic core complex assembly"/>
    <property type="evidence" value="ECO:0007669"/>
    <property type="project" value="InterPro"/>
</dbReference>
<dbReference type="InterPro" id="IPR012677">
    <property type="entry name" value="Nucleotide-bd_a/b_plait_sf"/>
</dbReference>
<dbReference type="GeneID" id="59350181"/>
<feature type="region of interest" description="Disordered" evidence="3">
    <location>
        <begin position="433"/>
        <end position="453"/>
    </location>
</feature>
<name>A0A8H6VXN8_9AGAR</name>
<proteinExistence type="predicted"/>
<keyword evidence="1 2" id="KW-0694">RNA-binding</keyword>
<gene>
    <name evidence="5" type="ORF">MIND_01110000</name>
</gene>
<dbReference type="Proteomes" id="UP000636479">
    <property type="component" value="Unassembled WGS sequence"/>
</dbReference>
<dbReference type="RefSeq" id="XP_037217059.1">
    <property type="nucleotide sequence ID" value="XM_037367665.1"/>
</dbReference>
<dbReference type="AlphaFoldDB" id="A0A8H6VXN8"/>
<comment type="caution">
    <text evidence="5">The sequence shown here is derived from an EMBL/GenBank/DDBJ whole genome shotgun (WGS) entry which is preliminary data.</text>
</comment>
<feature type="compositionally biased region" description="Polar residues" evidence="3">
    <location>
        <begin position="22"/>
        <end position="35"/>
    </location>
</feature>